<keyword evidence="5" id="KW-1185">Reference proteome</keyword>
<evidence type="ECO:0000259" key="3">
    <source>
        <dbReference type="Pfam" id="PF07589"/>
    </source>
</evidence>
<proteinExistence type="predicted"/>
<gene>
    <name evidence="4" type="ORF">CHU93_15555</name>
</gene>
<sequence>MARMFVALASAALLSTPALAIQHVVTLNGTVAGEAADQRYEFAGDFLQTHYGLTTGVSPGSFGPTYLPPLERAVAEVRTPGTGRTRGFHRPTAATGTPVADGGSGVTQALTNVAPIARTAGAGTGEVNRPWVDDQAIAFILSRTGTTVTYSMVNGAVGQPDDAWSFSAASVSEINALQFRLRSAGSNSITLSDVVLTQGSSVTNLGCSAPGTCGTGLTGAFTASAGDVHISLFDRLTGDFTLPGKWQFDLSPSRSSNNAQIKLLSVPVTGGIPEPSSWAMLIAGFGLIGASLRRRRLHTA</sequence>
<evidence type="ECO:0000313" key="4">
    <source>
        <dbReference type="EMBL" id="OYQ24768.1"/>
    </source>
</evidence>
<dbReference type="NCBIfam" id="NF035944">
    <property type="entry name" value="PEPxxWA-CTERM"/>
    <property type="match status" value="1"/>
</dbReference>
<feature type="domain" description="Ice-binding protein C-terminal" evidence="3">
    <location>
        <begin position="272"/>
        <end position="295"/>
    </location>
</feature>
<dbReference type="Proteomes" id="UP000216991">
    <property type="component" value="Unassembled WGS sequence"/>
</dbReference>
<comment type="caution">
    <text evidence="4">The sequence shown here is derived from an EMBL/GenBank/DDBJ whole genome shotgun (WGS) entry which is preliminary data.</text>
</comment>
<feature type="chain" id="PRO_5012852613" description="Ice-binding protein C-terminal domain-containing protein" evidence="2">
    <location>
        <begin position="21"/>
        <end position="300"/>
    </location>
</feature>
<dbReference type="InterPro" id="IPR013424">
    <property type="entry name" value="Ice-binding_C"/>
</dbReference>
<evidence type="ECO:0000256" key="1">
    <source>
        <dbReference type="SAM" id="MobiDB-lite"/>
    </source>
</evidence>
<accession>A0A255Y6E8</accession>
<feature type="signal peptide" evidence="2">
    <location>
        <begin position="1"/>
        <end position="20"/>
    </location>
</feature>
<protein>
    <recommendedName>
        <fullName evidence="3">Ice-binding protein C-terminal domain-containing protein</fullName>
    </recommendedName>
</protein>
<evidence type="ECO:0000256" key="2">
    <source>
        <dbReference type="SAM" id="SignalP"/>
    </source>
</evidence>
<dbReference type="EMBL" id="NOXT01000124">
    <property type="protein sequence ID" value="OYQ24768.1"/>
    <property type="molecule type" value="Genomic_DNA"/>
</dbReference>
<dbReference type="AlphaFoldDB" id="A0A255Y6E8"/>
<keyword evidence="2" id="KW-0732">Signal</keyword>
<dbReference type="RefSeq" id="WP_094475053.1">
    <property type="nucleotide sequence ID" value="NZ_NOXT01000124.1"/>
</dbReference>
<reference evidence="4 5" key="1">
    <citation type="submission" date="2017-07" db="EMBL/GenBank/DDBJ databases">
        <title>Sandarakinorhabdus cyanobacteriorum sp. nov., a novel bacterium isolated from cyanobacterial aggregates in a eutrophic lake.</title>
        <authorList>
            <person name="Cai H."/>
        </authorList>
    </citation>
    <scope>NUCLEOTIDE SEQUENCE [LARGE SCALE GENOMIC DNA]</scope>
    <source>
        <strain evidence="4 5">TH057</strain>
    </source>
</reference>
<name>A0A255Y6E8_9SPHN</name>
<evidence type="ECO:0000313" key="5">
    <source>
        <dbReference type="Proteomes" id="UP000216991"/>
    </source>
</evidence>
<dbReference type="Pfam" id="PF07589">
    <property type="entry name" value="PEP-CTERM"/>
    <property type="match status" value="1"/>
</dbReference>
<organism evidence="4 5">
    <name type="scientific">Sandarakinorhabdus cyanobacteriorum</name>
    <dbReference type="NCBI Taxonomy" id="1981098"/>
    <lineage>
        <taxon>Bacteria</taxon>
        <taxon>Pseudomonadati</taxon>
        <taxon>Pseudomonadota</taxon>
        <taxon>Alphaproteobacteria</taxon>
        <taxon>Sphingomonadales</taxon>
        <taxon>Sphingosinicellaceae</taxon>
        <taxon>Sandarakinorhabdus</taxon>
    </lineage>
</organism>
<feature type="region of interest" description="Disordered" evidence="1">
    <location>
        <begin position="81"/>
        <end position="105"/>
    </location>
</feature>
<dbReference type="NCBIfam" id="TIGR02595">
    <property type="entry name" value="PEP_CTERM"/>
    <property type="match status" value="1"/>
</dbReference>